<dbReference type="GeneID" id="95499897"/>
<keyword evidence="3" id="KW-1185">Reference proteome</keyword>
<evidence type="ECO:0008006" key="4">
    <source>
        <dbReference type="Google" id="ProtNLM"/>
    </source>
</evidence>
<feature type="chain" id="PRO_5046842461" description="Secreted protein" evidence="1">
    <location>
        <begin position="32"/>
        <end position="143"/>
    </location>
</feature>
<evidence type="ECO:0000256" key="1">
    <source>
        <dbReference type="SAM" id="SignalP"/>
    </source>
</evidence>
<accession>A0ABZ1QH03</accession>
<feature type="signal peptide" evidence="1">
    <location>
        <begin position="1"/>
        <end position="31"/>
    </location>
</feature>
<sequence length="143" mass="14452">MKQAHGRGRAAAITALTAALTLTLAAGTAQASPGDEIVGYPGPDGLIWIPELAGSSGFVSGGLAPWLDTFITFGCAGGGTIEVAFHLENHPDRDPAPFTVDCPESDPARVTVPLGTGLRGGFQASVTASAPATRWGATVVQPE</sequence>
<dbReference type="RefSeq" id="WP_266502098.1">
    <property type="nucleotide sequence ID" value="NZ_CP108036.1"/>
</dbReference>
<dbReference type="Proteomes" id="UP001432312">
    <property type="component" value="Chromosome"/>
</dbReference>
<proteinExistence type="predicted"/>
<protein>
    <recommendedName>
        <fullName evidence="4">Secreted protein</fullName>
    </recommendedName>
</protein>
<gene>
    <name evidence="2" type="ORF">OHA91_27650</name>
</gene>
<keyword evidence="1" id="KW-0732">Signal</keyword>
<evidence type="ECO:0000313" key="2">
    <source>
        <dbReference type="EMBL" id="WUN81946.1"/>
    </source>
</evidence>
<organism evidence="2 3">
    <name type="scientific">Streptomyces erythrochromogenes</name>
    <dbReference type="NCBI Taxonomy" id="285574"/>
    <lineage>
        <taxon>Bacteria</taxon>
        <taxon>Bacillati</taxon>
        <taxon>Actinomycetota</taxon>
        <taxon>Actinomycetes</taxon>
        <taxon>Kitasatosporales</taxon>
        <taxon>Streptomycetaceae</taxon>
        <taxon>Streptomyces</taxon>
    </lineage>
</organism>
<reference evidence="2" key="1">
    <citation type="submission" date="2022-10" db="EMBL/GenBank/DDBJ databases">
        <title>The complete genomes of actinobacterial strains from the NBC collection.</title>
        <authorList>
            <person name="Joergensen T.S."/>
            <person name="Alvarez Arevalo M."/>
            <person name="Sterndorff E.B."/>
            <person name="Faurdal D."/>
            <person name="Vuksanovic O."/>
            <person name="Mourched A.-S."/>
            <person name="Charusanti P."/>
            <person name="Shaw S."/>
            <person name="Blin K."/>
            <person name="Weber T."/>
        </authorList>
    </citation>
    <scope>NUCLEOTIDE SEQUENCE</scope>
    <source>
        <strain evidence="2">NBC_00303</strain>
    </source>
</reference>
<dbReference type="EMBL" id="CP108036">
    <property type="protein sequence ID" value="WUN81946.1"/>
    <property type="molecule type" value="Genomic_DNA"/>
</dbReference>
<name>A0ABZ1QH03_9ACTN</name>
<evidence type="ECO:0000313" key="3">
    <source>
        <dbReference type="Proteomes" id="UP001432312"/>
    </source>
</evidence>